<dbReference type="EMBL" id="MK016493">
    <property type="protein sequence ID" value="AYQ99348.1"/>
    <property type="molecule type" value="Genomic_DNA"/>
</dbReference>
<dbReference type="GeneID" id="77953064"/>
<organism evidence="1 2">
    <name type="scientific">Brevibacterium phage Cantare</name>
    <dbReference type="NCBI Taxonomy" id="2338395"/>
    <lineage>
        <taxon>Viruses</taxon>
        <taxon>Duplodnaviria</taxon>
        <taxon>Heunggongvirae</taxon>
        <taxon>Uroviricota</taxon>
        <taxon>Caudoviricetes</taxon>
        <taxon>Cantarevirus</taxon>
        <taxon>Cantarevirus cantare</taxon>
    </lineage>
</organism>
<dbReference type="KEGG" id="vg:77953064"/>
<proteinExistence type="predicted"/>
<accession>A0A3G3LYZ6</accession>
<keyword evidence="2" id="KW-1185">Reference proteome</keyword>
<evidence type="ECO:0000313" key="1">
    <source>
        <dbReference type="EMBL" id="AYQ99348.1"/>
    </source>
</evidence>
<gene>
    <name evidence="1" type="primary">128</name>
    <name evidence="1" type="ORF">PBI_CANTARE_128</name>
</gene>
<protein>
    <submittedName>
        <fullName evidence="1">Uncharacterized protein</fullName>
    </submittedName>
</protein>
<dbReference type="Proteomes" id="UP000279277">
    <property type="component" value="Segment"/>
</dbReference>
<sequence length="133" mass="15254">MKLRKQKTHWQKKNRPKLNTTIVVRTLAYERFDHELPNATGASVPGLKSTNPLALQCQNCHLLVAVLPVYGIDYLISMSYFMQNKIAIENGDPRRLCPACQLDHWSAYLNVLEADDARARAREQATKVDKRVY</sequence>
<reference evidence="1 2" key="1">
    <citation type="submission" date="2018-10" db="EMBL/GenBank/DDBJ databases">
        <authorList>
            <person name="Zack K."/>
            <person name="Garlena R.A."/>
            <person name="Russell D.A."/>
            <person name="Pope W.H."/>
            <person name="Jacobs-Sera D."/>
            <person name="Hatfull G.F."/>
        </authorList>
    </citation>
    <scope>NUCLEOTIDE SEQUENCE [LARGE SCALE GENOMIC DNA]</scope>
</reference>
<evidence type="ECO:0000313" key="2">
    <source>
        <dbReference type="Proteomes" id="UP000279277"/>
    </source>
</evidence>
<name>A0A3G3LYZ6_9CAUD</name>
<dbReference type="RefSeq" id="YP_010676703.1">
    <property type="nucleotide sequence ID" value="NC_071014.1"/>
</dbReference>